<gene>
    <name evidence="1" type="ORF">E2C01_071517</name>
</gene>
<evidence type="ECO:0000313" key="2">
    <source>
        <dbReference type="Proteomes" id="UP000324222"/>
    </source>
</evidence>
<keyword evidence="2" id="KW-1185">Reference proteome</keyword>
<organism evidence="1 2">
    <name type="scientific">Portunus trituberculatus</name>
    <name type="common">Swimming crab</name>
    <name type="synonym">Neptunus trituberculatus</name>
    <dbReference type="NCBI Taxonomy" id="210409"/>
    <lineage>
        <taxon>Eukaryota</taxon>
        <taxon>Metazoa</taxon>
        <taxon>Ecdysozoa</taxon>
        <taxon>Arthropoda</taxon>
        <taxon>Crustacea</taxon>
        <taxon>Multicrustacea</taxon>
        <taxon>Malacostraca</taxon>
        <taxon>Eumalacostraca</taxon>
        <taxon>Eucarida</taxon>
        <taxon>Decapoda</taxon>
        <taxon>Pleocyemata</taxon>
        <taxon>Brachyura</taxon>
        <taxon>Eubrachyura</taxon>
        <taxon>Portunoidea</taxon>
        <taxon>Portunidae</taxon>
        <taxon>Portuninae</taxon>
        <taxon>Portunus</taxon>
    </lineage>
</organism>
<name>A0A5B7I452_PORTR</name>
<dbReference type="AlphaFoldDB" id="A0A5B7I452"/>
<dbReference type="Proteomes" id="UP000324222">
    <property type="component" value="Unassembled WGS sequence"/>
</dbReference>
<comment type="caution">
    <text evidence="1">The sequence shown here is derived from an EMBL/GenBank/DDBJ whole genome shotgun (WGS) entry which is preliminary data.</text>
</comment>
<accession>A0A5B7I452</accession>
<reference evidence="1 2" key="1">
    <citation type="submission" date="2019-05" db="EMBL/GenBank/DDBJ databases">
        <title>Another draft genome of Portunus trituberculatus and its Hox gene families provides insights of decapod evolution.</title>
        <authorList>
            <person name="Jeong J.-H."/>
            <person name="Song I."/>
            <person name="Kim S."/>
            <person name="Choi T."/>
            <person name="Kim D."/>
            <person name="Ryu S."/>
            <person name="Kim W."/>
        </authorList>
    </citation>
    <scope>NUCLEOTIDE SEQUENCE [LARGE SCALE GENOMIC DNA]</scope>
    <source>
        <tissue evidence="1">Muscle</tissue>
    </source>
</reference>
<dbReference type="EMBL" id="VSRR010044933">
    <property type="protein sequence ID" value="MPC77073.1"/>
    <property type="molecule type" value="Genomic_DNA"/>
</dbReference>
<evidence type="ECO:0000313" key="1">
    <source>
        <dbReference type="EMBL" id="MPC77073.1"/>
    </source>
</evidence>
<sequence>MFKSRVLCAVGGAAVFGWLGYTGNTRLPSPYTPPPPPDRYSWPRDLLTVAVVRLRVLYCMIQPPRWRLMTSVVRCLQSARPSPYRRRVTAANHLIERRLYCCGTYLARGLTRWPRHVCDGLPSRQSLCVDCSAVCFLSFDINKSYHA</sequence>
<protein>
    <submittedName>
        <fullName evidence="1">Uncharacterized protein</fullName>
    </submittedName>
</protein>
<proteinExistence type="predicted"/>